<name>A0A0E4CTG3_9STRE</name>
<dbReference type="OrthoDB" id="9782128at2"/>
<accession>A0A0E4CTG3</accession>
<proteinExistence type="predicted"/>
<keyword evidence="5" id="KW-1185">Reference proteome</keyword>
<dbReference type="PROSITE" id="PS00175">
    <property type="entry name" value="PG_MUTASE"/>
    <property type="match status" value="1"/>
</dbReference>
<dbReference type="SMART" id="SM00855">
    <property type="entry name" value="PGAM"/>
    <property type="match status" value="1"/>
</dbReference>
<reference evidence="5" key="1">
    <citation type="submission" date="2015-03" db="EMBL/GenBank/DDBJ databases">
        <authorList>
            <person name="Urmite Genomes"/>
        </authorList>
    </citation>
    <scope>NUCLEOTIDE SEQUENCE [LARGE SCALE GENOMIC DNA]</scope>
    <source>
        <strain evidence="5">FF10</strain>
    </source>
</reference>
<evidence type="ECO:0000256" key="2">
    <source>
        <dbReference type="PIRSR" id="PIRSR613078-1"/>
    </source>
</evidence>
<dbReference type="AlphaFoldDB" id="A0A0E4CTG3"/>
<dbReference type="Pfam" id="PF00300">
    <property type="entry name" value="His_Phos_1"/>
    <property type="match status" value="1"/>
</dbReference>
<dbReference type="GO" id="GO:0045820">
    <property type="term" value="P:negative regulation of glycolytic process"/>
    <property type="evidence" value="ECO:0007669"/>
    <property type="project" value="TreeGrafter"/>
</dbReference>
<evidence type="ECO:0000313" key="5">
    <source>
        <dbReference type="Proteomes" id="UP000198604"/>
    </source>
</evidence>
<dbReference type="InterPro" id="IPR051695">
    <property type="entry name" value="Phosphoglycerate_Mutase"/>
</dbReference>
<dbReference type="STRING" id="1608583.BN1356_02059"/>
<sequence length="197" mass="22465">MKLILMRHGETDWNVERRIQGSQDIALNHNGIGQAEDVVERLMKDFRITKIYSSDLVRAVQTAETINLQLNVQIIKTSKLREINFGEWEGKTWTEVSKEYGTEFTEWKLNRRYAVPPNGESYQSLLERTIEVLAEITGTEEGTSEVLIVTHGANIMVLKSALNGTDFSKMTKYKEGNASFTVFDDKDIEDMISLLTV</sequence>
<gene>
    <name evidence="4" type="ORF">BN1356_02059</name>
</gene>
<evidence type="ECO:0000313" key="4">
    <source>
        <dbReference type="EMBL" id="CQR25717.1"/>
    </source>
</evidence>
<dbReference type="InterPro" id="IPR001345">
    <property type="entry name" value="PG/BPGM_mutase_AS"/>
</dbReference>
<protein>
    <submittedName>
        <fullName evidence="4">Phosphoglycerate mutase family protein</fullName>
    </submittedName>
</protein>
<dbReference type="Proteomes" id="UP000198604">
    <property type="component" value="Unassembled WGS sequence"/>
</dbReference>
<feature type="binding site" evidence="3">
    <location>
        <begin position="7"/>
        <end position="14"/>
    </location>
    <ligand>
        <name>substrate</name>
    </ligand>
</feature>
<dbReference type="InterPro" id="IPR029033">
    <property type="entry name" value="His_PPase_superfam"/>
</dbReference>
<dbReference type="PANTHER" id="PTHR46517:SF1">
    <property type="entry name" value="FRUCTOSE-2,6-BISPHOSPHATASE TIGAR"/>
    <property type="match status" value="1"/>
</dbReference>
<dbReference type="GO" id="GO:0005829">
    <property type="term" value="C:cytosol"/>
    <property type="evidence" value="ECO:0007669"/>
    <property type="project" value="TreeGrafter"/>
</dbReference>
<evidence type="ECO:0000256" key="1">
    <source>
        <dbReference type="ARBA" id="ARBA00022801"/>
    </source>
</evidence>
<dbReference type="Gene3D" id="3.40.50.1240">
    <property type="entry name" value="Phosphoglycerate mutase-like"/>
    <property type="match status" value="1"/>
</dbReference>
<dbReference type="GO" id="GO:0004331">
    <property type="term" value="F:fructose-2,6-bisphosphate 2-phosphatase activity"/>
    <property type="evidence" value="ECO:0007669"/>
    <property type="project" value="TreeGrafter"/>
</dbReference>
<organism evidence="4 5">
    <name type="scientific">Streptococcus varani</name>
    <dbReference type="NCBI Taxonomy" id="1608583"/>
    <lineage>
        <taxon>Bacteria</taxon>
        <taxon>Bacillati</taxon>
        <taxon>Bacillota</taxon>
        <taxon>Bacilli</taxon>
        <taxon>Lactobacillales</taxon>
        <taxon>Streptococcaceae</taxon>
        <taxon>Streptococcus</taxon>
    </lineage>
</organism>
<evidence type="ECO:0000256" key="3">
    <source>
        <dbReference type="PIRSR" id="PIRSR613078-2"/>
    </source>
</evidence>
<dbReference type="SUPFAM" id="SSF53254">
    <property type="entry name" value="Phosphoglycerate mutase-like"/>
    <property type="match status" value="1"/>
</dbReference>
<feature type="binding site" evidence="3">
    <location>
        <position position="58"/>
    </location>
    <ligand>
        <name>substrate</name>
    </ligand>
</feature>
<dbReference type="PANTHER" id="PTHR46517">
    <property type="entry name" value="FRUCTOSE-2,6-BISPHOSPHATASE TIGAR"/>
    <property type="match status" value="1"/>
</dbReference>
<dbReference type="InterPro" id="IPR013078">
    <property type="entry name" value="His_Pase_superF_clade-1"/>
</dbReference>
<keyword evidence="1" id="KW-0378">Hydrolase</keyword>
<feature type="active site" description="Tele-phosphohistidine intermediate" evidence="2">
    <location>
        <position position="8"/>
    </location>
</feature>
<dbReference type="CDD" id="cd07067">
    <property type="entry name" value="HP_PGM_like"/>
    <property type="match status" value="1"/>
</dbReference>
<dbReference type="RefSeq" id="WP_093651240.1">
    <property type="nucleotide sequence ID" value="NZ_CTEN01000004.1"/>
</dbReference>
<dbReference type="EMBL" id="CTEN01000004">
    <property type="protein sequence ID" value="CQR25717.1"/>
    <property type="molecule type" value="Genomic_DNA"/>
</dbReference>
<feature type="active site" description="Proton donor/acceptor" evidence="2">
    <location>
        <position position="82"/>
    </location>
</feature>
<dbReference type="GO" id="GO:0043456">
    <property type="term" value="P:regulation of pentose-phosphate shunt"/>
    <property type="evidence" value="ECO:0007669"/>
    <property type="project" value="TreeGrafter"/>
</dbReference>